<dbReference type="AlphaFoldDB" id="A0AB38YD76"/>
<feature type="transmembrane region" description="Helical" evidence="1">
    <location>
        <begin position="82"/>
        <end position="100"/>
    </location>
</feature>
<reference evidence="2" key="1">
    <citation type="submission" date="2022-07" db="EMBL/GenBank/DDBJ databases">
        <title>Complete genome sequence of Salinispirillum sp. LH10-3-1 capable of multiple carbohydrate inversion isolated from a soda lake.</title>
        <authorList>
            <person name="Liu J."/>
            <person name="Zhai Y."/>
            <person name="Zhang H."/>
            <person name="Yang H."/>
            <person name="Qu J."/>
            <person name="Li J."/>
        </authorList>
    </citation>
    <scope>NUCLEOTIDE SEQUENCE</scope>
    <source>
        <strain evidence="2">LH 10-3-1</strain>
    </source>
</reference>
<keyword evidence="1" id="KW-0812">Transmembrane</keyword>
<dbReference type="RefSeq" id="WP_304994119.1">
    <property type="nucleotide sequence ID" value="NZ_CP101717.1"/>
</dbReference>
<keyword evidence="1" id="KW-0472">Membrane</keyword>
<name>A0AB38YD76_9GAMM</name>
<gene>
    <name evidence="2" type="ORF">NFC81_08840</name>
</gene>
<evidence type="ECO:0000313" key="2">
    <source>
        <dbReference type="EMBL" id="WLD56835.1"/>
    </source>
</evidence>
<feature type="transmembrane region" description="Helical" evidence="1">
    <location>
        <begin position="6"/>
        <end position="29"/>
    </location>
</feature>
<dbReference type="EMBL" id="CP101717">
    <property type="protein sequence ID" value="WLD56835.1"/>
    <property type="molecule type" value="Genomic_DNA"/>
</dbReference>
<protein>
    <submittedName>
        <fullName evidence="2">Uncharacterized protein</fullName>
    </submittedName>
</protein>
<keyword evidence="1" id="KW-1133">Transmembrane helix</keyword>
<feature type="transmembrane region" description="Helical" evidence="1">
    <location>
        <begin position="50"/>
        <end position="70"/>
    </location>
</feature>
<organism evidence="2">
    <name type="scientific">Salinispirillum sp. LH 10-3-1</name>
    <dbReference type="NCBI Taxonomy" id="2952525"/>
    <lineage>
        <taxon>Bacteria</taxon>
        <taxon>Pseudomonadati</taxon>
        <taxon>Pseudomonadota</taxon>
        <taxon>Gammaproteobacteria</taxon>
        <taxon>Oceanospirillales</taxon>
        <taxon>Saccharospirillaceae</taxon>
        <taxon>Salinispirillum</taxon>
    </lineage>
</organism>
<proteinExistence type="predicted"/>
<evidence type="ECO:0000256" key="1">
    <source>
        <dbReference type="SAM" id="Phobius"/>
    </source>
</evidence>
<sequence>MGISGILTVLWYTALPFLTWIVLAVALLVGVQVIARTSGYRTRECQCRKALWVSIAVGLLSIVVVPFLTGSQLSMVTTVFDWVTLLGIAVGVGVYAWLVLHPVWFITRRHVQPA</sequence>
<accession>A0AB38YD76</accession>